<sequence>MAFGRAFLVLAVLACLSLALGFVSPSFKGLQTESASTRSSTELMACRFNAKKSKRQRNRENMAKFRTRKGSVSRRKLAKQKASENERTREMEFMGKLYSATGNEGAEESS</sequence>
<proteinExistence type="predicted"/>
<feature type="compositionally biased region" description="Basic residues" evidence="1">
    <location>
        <begin position="65"/>
        <end position="79"/>
    </location>
</feature>
<dbReference type="AlphaFoldDB" id="A0A6V3EWP4"/>
<evidence type="ECO:0008006" key="4">
    <source>
        <dbReference type="Google" id="ProtNLM"/>
    </source>
</evidence>
<name>A0A6V3EWP4_HETAK</name>
<dbReference type="EMBL" id="HBIU01039599">
    <property type="protein sequence ID" value="CAE0639226.1"/>
    <property type="molecule type" value="Transcribed_RNA"/>
</dbReference>
<feature type="compositionally biased region" description="Basic and acidic residues" evidence="1">
    <location>
        <begin position="81"/>
        <end position="93"/>
    </location>
</feature>
<keyword evidence="2" id="KW-0732">Signal</keyword>
<evidence type="ECO:0000313" key="3">
    <source>
        <dbReference type="EMBL" id="CAE0639226.1"/>
    </source>
</evidence>
<evidence type="ECO:0000256" key="2">
    <source>
        <dbReference type="SAM" id="SignalP"/>
    </source>
</evidence>
<feature type="chain" id="PRO_5030161050" description="BZIP domain-containing protein" evidence="2">
    <location>
        <begin position="22"/>
        <end position="110"/>
    </location>
</feature>
<feature type="signal peptide" evidence="2">
    <location>
        <begin position="1"/>
        <end position="21"/>
    </location>
</feature>
<feature type="region of interest" description="Disordered" evidence="1">
    <location>
        <begin position="52"/>
        <end position="110"/>
    </location>
</feature>
<evidence type="ECO:0000256" key="1">
    <source>
        <dbReference type="SAM" id="MobiDB-lite"/>
    </source>
</evidence>
<organism evidence="3">
    <name type="scientific">Heterosigma akashiwo</name>
    <name type="common">Chromophytic alga</name>
    <name type="synonym">Heterosigma carterae</name>
    <dbReference type="NCBI Taxonomy" id="2829"/>
    <lineage>
        <taxon>Eukaryota</taxon>
        <taxon>Sar</taxon>
        <taxon>Stramenopiles</taxon>
        <taxon>Ochrophyta</taxon>
        <taxon>Raphidophyceae</taxon>
        <taxon>Chattonellales</taxon>
        <taxon>Chattonellaceae</taxon>
        <taxon>Heterosigma</taxon>
    </lineage>
</organism>
<accession>A0A6V3EWP4</accession>
<reference evidence="3" key="1">
    <citation type="submission" date="2021-01" db="EMBL/GenBank/DDBJ databases">
        <authorList>
            <person name="Corre E."/>
            <person name="Pelletier E."/>
            <person name="Niang G."/>
            <person name="Scheremetjew M."/>
            <person name="Finn R."/>
            <person name="Kale V."/>
            <person name="Holt S."/>
            <person name="Cochrane G."/>
            <person name="Meng A."/>
            <person name="Brown T."/>
            <person name="Cohen L."/>
        </authorList>
    </citation>
    <scope>NUCLEOTIDE SEQUENCE</scope>
    <source>
        <strain evidence="3">CCMP3107</strain>
    </source>
</reference>
<protein>
    <recommendedName>
        <fullName evidence="4">BZIP domain-containing protein</fullName>
    </recommendedName>
</protein>
<gene>
    <name evidence="3" type="ORF">HAKA00212_LOCUS18040</name>
</gene>